<reference evidence="1 2" key="1">
    <citation type="submission" date="2018-10" db="EMBL/GenBank/DDBJ databases">
        <title>Rhodobacter sp . BO-81.</title>
        <authorList>
            <person name="Im W.T."/>
        </authorList>
    </citation>
    <scope>NUCLEOTIDE SEQUENCE [LARGE SCALE GENOMIC DNA]</scope>
    <source>
        <strain evidence="1 2">BO-81</strain>
    </source>
</reference>
<keyword evidence="2" id="KW-1185">Reference proteome</keyword>
<dbReference type="AlphaFoldDB" id="A0A421BN03"/>
<dbReference type="EMBL" id="RCHI01000011">
    <property type="protein sequence ID" value="RLL64287.1"/>
    <property type="molecule type" value="Genomic_DNA"/>
</dbReference>
<accession>A0A421BN03</accession>
<dbReference type="RefSeq" id="WP_121533963.1">
    <property type="nucleotide sequence ID" value="NZ_RCHI01000011.1"/>
</dbReference>
<comment type="caution">
    <text evidence="1">The sequence shown here is derived from an EMBL/GenBank/DDBJ whole genome shotgun (WGS) entry which is preliminary data.</text>
</comment>
<proteinExistence type="predicted"/>
<evidence type="ECO:0000313" key="2">
    <source>
        <dbReference type="Proteomes" id="UP000279673"/>
    </source>
</evidence>
<name>A0A421BN03_9RHOB</name>
<organism evidence="1 2">
    <name type="scientific">Paenirhodobacter hankyongi</name>
    <dbReference type="NCBI Taxonomy" id="2294033"/>
    <lineage>
        <taxon>Bacteria</taxon>
        <taxon>Pseudomonadati</taxon>
        <taxon>Pseudomonadota</taxon>
        <taxon>Alphaproteobacteria</taxon>
        <taxon>Rhodobacterales</taxon>
        <taxon>Rhodobacter group</taxon>
        <taxon>Paenirhodobacter</taxon>
    </lineage>
</organism>
<evidence type="ECO:0000313" key="1">
    <source>
        <dbReference type="EMBL" id="RLL64287.1"/>
    </source>
</evidence>
<gene>
    <name evidence="1" type="ORF">DYS74_12155</name>
</gene>
<protein>
    <submittedName>
        <fullName evidence="1">Uncharacterized protein</fullName>
    </submittedName>
</protein>
<dbReference type="Proteomes" id="UP000279673">
    <property type="component" value="Unassembled WGS sequence"/>
</dbReference>
<sequence length="149" mass="15926">MPTHISLPNERAEQLRMIARAKSQTIPEVIADFVRAEIAKGTIPADIPGLDVTKTGPEIVVKAASGFEVTIPLGEGPTLADLLRESGELTPSDPERKARWLEGLGALTGVKVKRAGNGVKIVSPITKREFPLNLDVAVDLANQIDKTAE</sequence>